<feature type="compositionally biased region" description="Acidic residues" evidence="1">
    <location>
        <begin position="35"/>
        <end position="55"/>
    </location>
</feature>
<dbReference type="Pfam" id="PF24571">
    <property type="entry name" value="HEAT_SCC3-SA"/>
    <property type="match status" value="1"/>
</dbReference>
<dbReference type="PANTHER" id="PTHR11199">
    <property type="entry name" value="STROMAL ANTIGEN"/>
    <property type="match status" value="1"/>
</dbReference>
<feature type="compositionally biased region" description="Acidic residues" evidence="1">
    <location>
        <begin position="75"/>
        <end position="85"/>
    </location>
</feature>
<feature type="compositionally biased region" description="Acidic residues" evidence="1">
    <location>
        <begin position="1442"/>
        <end position="1453"/>
    </location>
</feature>
<feature type="compositionally biased region" description="Acidic residues" evidence="1">
    <location>
        <begin position="1535"/>
        <end position="1557"/>
    </location>
</feature>
<dbReference type="Proteomes" id="UP000193642">
    <property type="component" value="Unassembled WGS sequence"/>
</dbReference>
<feature type="region of interest" description="Disordered" evidence="1">
    <location>
        <begin position="1387"/>
        <end position="1575"/>
    </location>
</feature>
<feature type="domain" description="SCD" evidence="2">
    <location>
        <begin position="345"/>
        <end position="430"/>
    </location>
</feature>
<feature type="region of interest" description="Disordered" evidence="1">
    <location>
        <begin position="300"/>
        <end position="319"/>
    </location>
</feature>
<evidence type="ECO:0000259" key="2">
    <source>
        <dbReference type="PROSITE" id="PS51425"/>
    </source>
</evidence>
<feature type="compositionally biased region" description="Low complexity" evidence="1">
    <location>
        <begin position="1515"/>
        <end position="1526"/>
    </location>
</feature>
<dbReference type="GO" id="GO:0005634">
    <property type="term" value="C:nucleus"/>
    <property type="evidence" value="ECO:0007669"/>
    <property type="project" value="TreeGrafter"/>
</dbReference>
<feature type="compositionally biased region" description="Polar residues" evidence="1">
    <location>
        <begin position="86"/>
        <end position="104"/>
    </location>
</feature>
<dbReference type="GO" id="GO:0007062">
    <property type="term" value="P:sister chromatid cohesion"/>
    <property type="evidence" value="ECO:0007669"/>
    <property type="project" value="UniProtKB-ARBA"/>
</dbReference>
<keyword evidence="4" id="KW-1185">Reference proteome</keyword>
<feature type="region of interest" description="Disordered" evidence="1">
    <location>
        <begin position="1"/>
        <end position="104"/>
    </location>
</feature>
<organism evidence="3 4">
    <name type="scientific">Rhizoclosmatium globosum</name>
    <dbReference type="NCBI Taxonomy" id="329046"/>
    <lineage>
        <taxon>Eukaryota</taxon>
        <taxon>Fungi</taxon>
        <taxon>Fungi incertae sedis</taxon>
        <taxon>Chytridiomycota</taxon>
        <taxon>Chytridiomycota incertae sedis</taxon>
        <taxon>Chytridiomycetes</taxon>
        <taxon>Chytridiales</taxon>
        <taxon>Chytriomycetaceae</taxon>
        <taxon>Rhizoclosmatium</taxon>
    </lineage>
</organism>
<protein>
    <recommendedName>
        <fullName evidence="2">SCD domain-containing protein</fullName>
    </recommendedName>
</protein>
<dbReference type="Pfam" id="PF08514">
    <property type="entry name" value="STAG"/>
    <property type="match status" value="1"/>
</dbReference>
<dbReference type="GO" id="GO:0000785">
    <property type="term" value="C:chromatin"/>
    <property type="evidence" value="ECO:0007669"/>
    <property type="project" value="TreeGrafter"/>
</dbReference>
<feature type="compositionally biased region" description="Basic residues" evidence="1">
    <location>
        <begin position="1387"/>
        <end position="1402"/>
    </location>
</feature>
<dbReference type="PANTHER" id="PTHR11199:SF0">
    <property type="entry name" value="LD34181P-RELATED"/>
    <property type="match status" value="1"/>
</dbReference>
<dbReference type="PROSITE" id="PS51425">
    <property type="entry name" value="SCD"/>
    <property type="match status" value="1"/>
</dbReference>
<feature type="compositionally biased region" description="Acidic residues" evidence="1">
    <location>
        <begin position="531"/>
        <end position="547"/>
    </location>
</feature>
<evidence type="ECO:0000256" key="1">
    <source>
        <dbReference type="SAM" id="MobiDB-lite"/>
    </source>
</evidence>
<dbReference type="EMBL" id="MCGO01000013">
    <property type="protein sequence ID" value="ORY47913.1"/>
    <property type="molecule type" value="Genomic_DNA"/>
</dbReference>
<feature type="compositionally biased region" description="Low complexity" evidence="1">
    <location>
        <begin position="1494"/>
        <end position="1508"/>
    </location>
</feature>
<evidence type="ECO:0000313" key="3">
    <source>
        <dbReference type="EMBL" id="ORY47913.1"/>
    </source>
</evidence>
<dbReference type="STRING" id="329046.A0A1Y2CLN6"/>
<dbReference type="GO" id="GO:0003682">
    <property type="term" value="F:chromatin binding"/>
    <property type="evidence" value="ECO:0007669"/>
    <property type="project" value="TreeGrafter"/>
</dbReference>
<reference evidence="3 4" key="1">
    <citation type="submission" date="2016-07" db="EMBL/GenBank/DDBJ databases">
        <title>Pervasive Adenine N6-methylation of Active Genes in Fungi.</title>
        <authorList>
            <consortium name="DOE Joint Genome Institute"/>
            <person name="Mondo S.J."/>
            <person name="Dannebaum R.O."/>
            <person name="Kuo R.C."/>
            <person name="Labutti K."/>
            <person name="Haridas S."/>
            <person name="Kuo A."/>
            <person name="Salamov A."/>
            <person name="Ahrendt S.R."/>
            <person name="Lipzen A."/>
            <person name="Sullivan W."/>
            <person name="Andreopoulos W.B."/>
            <person name="Clum A."/>
            <person name="Lindquist E."/>
            <person name="Daum C."/>
            <person name="Ramamoorthy G.K."/>
            <person name="Gryganskyi A."/>
            <person name="Culley D."/>
            <person name="Magnuson J.K."/>
            <person name="James T.Y."/>
            <person name="O'Malley M.A."/>
            <person name="Stajich J.E."/>
            <person name="Spatafora J.W."/>
            <person name="Visel A."/>
            <person name="Grigoriev I.V."/>
        </authorList>
    </citation>
    <scope>NUCLEOTIDE SEQUENCE [LARGE SCALE GENOMIC DNA]</scope>
    <source>
        <strain evidence="3 4">JEL800</strain>
    </source>
</reference>
<feature type="region of interest" description="Disordered" evidence="1">
    <location>
        <begin position="527"/>
        <end position="547"/>
    </location>
</feature>
<dbReference type="Pfam" id="PF21581">
    <property type="entry name" value="SCD"/>
    <property type="match status" value="1"/>
</dbReference>
<dbReference type="OrthoDB" id="1854502at2759"/>
<gene>
    <name evidence="3" type="ORF">BCR33DRAFT_848588</name>
</gene>
<dbReference type="GO" id="GO:0008278">
    <property type="term" value="C:cohesin complex"/>
    <property type="evidence" value="ECO:0007669"/>
    <property type="project" value="TreeGrafter"/>
</dbReference>
<dbReference type="InterPro" id="IPR056396">
    <property type="entry name" value="HEAT_SCC3-SA"/>
</dbReference>
<sequence length="1575" mass="173281">MMLGPATMTTAPPRARSTRAAAQVALSKTKFRQVEDDEDSSDFDNDNDNDNDEFAESSTTKTPSKSKRKKLANDSDSDDSIDSDTETTPTQKKPSNSAQKKNNQILNVVSSTRGSVATCVNEWFDLFDDDKEAALVDLVNFVLLACGCTSGIDADSLHDEDLIKSTLEELQLTLESTESYPLIAKRSSTSSTRGAGGGGGRGTATTTPAKFKQNLSDFWSKWFLKLKNMPKDSPVFASVSYEEDPLNAFELVKTWLTLMSSSTFRAFRHTSTICVLVLMDRLVEAAAEVTEELTVLTRQMESAGGETKKSRQKSKRAELELESTKLEEKKNALEKHLSDFFDSVFVHRYRDTVPDIRIATLHSLGHWLRTHPTHYLDASYLRYPGWMLSDTHATVRLESISSLLSLYETPSLTPLLRPFTERFKARFIDLAVRDVDAGVRDAAVKVVVKGVEVGLLADGDRDCVLPLVFSGEKRAREVVGRFFARVFEEDVFGGAVEDAEAAVGGEAFVEFLGGVAKVMERNVVKRRGGELGEEEEEDEEEDGGDAQELDELDDEVKDGLVNNLRVLGELRDWCAGEGEFVDKEEIGTGLEMVSIGAGNMKAAIASMWGYLDCLKDWESMLEYLSTDLTVGTNSDDPRELTLANIHKLTLDQEYLLIIVLNASLTHALELAALAAEEHKTKKPVVEEEQTAVKIGRLLIKYLPKLLKKYGSEYGAGSKILAEVVRMVRSLDVIVYLELRLLKAYDGLLDDLVSVFLRQSNGEVLREFAATFAFLCGEKSEQQEQQQQGKKGKRVSAMDVDNSASSAGLHQSAIEKLEDVAEEGVLTKQVVVLVNRIKAVTDKSSDRVPEEALTGLRNALKRLEVCSRVVDLSKVGVKFGGKKEVQSVSELLVHIAELLATVNATGAQRLELLDERDGNGFAVEIQSSRIVADTLSTVLSLLTQDSLLSLLQFTEVPNAKTVEDVPQELAAKLNAHVSLLDTILTPEASMDDSSTFAMGVKISACRSLMDLRFALHSLEPSHPALSPFITPLSQELQEALLDTIVTALESVGLPDPSISVKLAKQIVASDPILRNSKTPLITSPEYSESTMMNLLHLTASMCNLVCVGGAVSVSSAALLLQFAGIKEAVTGNEVFVETASSHETTKKVIPNRIFKNPRVFGVGYDEAMDILLSRIVDDRVSQYLEAFTAEQEDCSAEERDSQREDVRTVIEEACELVQGGLVKSFELYVSGKVDSLEHTEHLSKNVIQNVKGWMQLLAGDDEDMVYLQAVATRALLIVLRRVVDSMVDTLYQLRSSRGRDGERTMDQVNSAWTVWGSVGGLIAQVVGSFGVQYEPRPEDEGICGIDDVLEYTKNKLAARDIKPTESDEVWATYWVFVEALEKADSKIKRKGGRGGKGRKKGGSKKGDLSSVKKTKASISTTKARKPTTSEAKETFKSASQVLDSDEEEEEEEEVPLVRRPRKPAAAAKPPTPKEESEEEDEDGEENESEKSAKRVSQVSGVNSQSSSTVLGKRTSRSGGSVRSNRSVTQEKSSDEVAGEEEEEEEEEDEEEEESEEDLPASPDSQMPRRVVKRVRL</sequence>
<proteinExistence type="predicted"/>
<name>A0A1Y2CLN6_9FUNG</name>
<accession>A0A1Y2CLN6</accession>
<dbReference type="InterPro" id="IPR016024">
    <property type="entry name" value="ARM-type_fold"/>
</dbReference>
<feature type="compositionally biased region" description="Low complexity" evidence="1">
    <location>
        <begin position="1"/>
        <end position="22"/>
    </location>
</feature>
<comment type="caution">
    <text evidence="3">The sequence shown here is derived from an EMBL/GenBank/DDBJ whole genome shotgun (WGS) entry which is preliminary data.</text>
</comment>
<dbReference type="InterPro" id="IPR020839">
    <property type="entry name" value="SCD"/>
</dbReference>
<feature type="compositionally biased region" description="Acidic residues" evidence="1">
    <location>
        <begin position="1474"/>
        <end position="1486"/>
    </location>
</feature>
<evidence type="ECO:0000313" key="4">
    <source>
        <dbReference type="Proteomes" id="UP000193642"/>
    </source>
</evidence>
<dbReference type="InterPro" id="IPR013721">
    <property type="entry name" value="STAG"/>
</dbReference>
<dbReference type="InterPro" id="IPR039662">
    <property type="entry name" value="Cohesin_Scc3/SA"/>
</dbReference>
<dbReference type="SUPFAM" id="SSF48371">
    <property type="entry name" value="ARM repeat"/>
    <property type="match status" value="1"/>
</dbReference>
<feature type="region of interest" description="Disordered" evidence="1">
    <location>
        <begin position="185"/>
        <end position="206"/>
    </location>
</feature>